<evidence type="ECO:0000313" key="2">
    <source>
        <dbReference type="Proteomes" id="UP001162483"/>
    </source>
</evidence>
<evidence type="ECO:0000313" key="1">
    <source>
        <dbReference type="EMBL" id="CAI9543200.1"/>
    </source>
</evidence>
<gene>
    <name evidence="1" type="ORF">SPARVUS_LOCUS2243251</name>
</gene>
<reference evidence="1" key="1">
    <citation type="submission" date="2023-05" db="EMBL/GenBank/DDBJ databases">
        <authorList>
            <person name="Stuckert A."/>
        </authorList>
    </citation>
    <scope>NUCLEOTIDE SEQUENCE</scope>
</reference>
<accession>A0ABN9B6J7</accession>
<protein>
    <submittedName>
        <fullName evidence="1">Uncharacterized protein</fullName>
    </submittedName>
</protein>
<organism evidence="1 2">
    <name type="scientific">Staurois parvus</name>
    <dbReference type="NCBI Taxonomy" id="386267"/>
    <lineage>
        <taxon>Eukaryota</taxon>
        <taxon>Metazoa</taxon>
        <taxon>Chordata</taxon>
        <taxon>Craniata</taxon>
        <taxon>Vertebrata</taxon>
        <taxon>Euteleostomi</taxon>
        <taxon>Amphibia</taxon>
        <taxon>Batrachia</taxon>
        <taxon>Anura</taxon>
        <taxon>Neobatrachia</taxon>
        <taxon>Ranoidea</taxon>
        <taxon>Ranidae</taxon>
        <taxon>Staurois</taxon>
    </lineage>
</organism>
<sequence length="59" mass="6639">MGPTTDPGPSGSARGPHELSVRPWLVLLKNYIIQVLLSTVQLYLPHDMSPFLNWQIHSE</sequence>
<name>A0ABN9B6J7_9NEOB</name>
<keyword evidence="2" id="KW-1185">Reference proteome</keyword>
<feature type="non-terminal residue" evidence="1">
    <location>
        <position position="59"/>
    </location>
</feature>
<dbReference type="EMBL" id="CATNWA010002552">
    <property type="protein sequence ID" value="CAI9543200.1"/>
    <property type="molecule type" value="Genomic_DNA"/>
</dbReference>
<proteinExistence type="predicted"/>
<comment type="caution">
    <text evidence="1">The sequence shown here is derived from an EMBL/GenBank/DDBJ whole genome shotgun (WGS) entry which is preliminary data.</text>
</comment>
<dbReference type="Proteomes" id="UP001162483">
    <property type="component" value="Unassembled WGS sequence"/>
</dbReference>